<dbReference type="Pfam" id="PF02705">
    <property type="entry name" value="K_trans"/>
    <property type="match status" value="1"/>
</dbReference>
<dbReference type="InterPro" id="IPR058678">
    <property type="entry name" value="ARM_PUB"/>
</dbReference>
<dbReference type="InterPro" id="IPR000225">
    <property type="entry name" value="Armadillo"/>
</dbReference>
<keyword evidence="7" id="KW-1185">Reference proteome</keyword>
<dbReference type="EnsemblPlants" id="AUR62038395-RA">
    <property type="protein sequence ID" value="AUR62038395-RA:cds"/>
    <property type="gene ID" value="AUR62038395"/>
</dbReference>
<dbReference type="PANTHER" id="PTHR23315:SF7">
    <property type="entry name" value="U-BOX DOMAIN-CONTAINING PROTEIN 4"/>
    <property type="match status" value="1"/>
</dbReference>
<sequence>MDSEVPIPSKQQNYLFRYYQNGVAARFEARVKELVDNLKSNSLETVREANSELRILAKDLDNQIIIASCGAIGPLVNLLRSSDMNTQENAVIAVLNLSINNNNKNKIRVGNSGAIDALMEFLGNGTPHGRKDAATALFYLSTHSDNWLTIVRLGAIKHRIDLMDPATGMTDKAVVVLENLASSPKGRKAIAEAGGISLLVEAIELGSPRGENAAAALVHFCADSYKYCRRVLDEGAMPPLVILSMSGTSRAKEKELSTRHTLSLAFQTLGVVYGDVDTSPLYVFTDVFSKVPITSEVDILVALSVTMYTIALVPLAKYVFVVLKANDNGEGT</sequence>
<reference evidence="6" key="2">
    <citation type="submission" date="2021-03" db="UniProtKB">
        <authorList>
            <consortium name="EnsemblPlants"/>
        </authorList>
    </citation>
    <scope>IDENTIFICATION</scope>
</reference>
<dbReference type="Pfam" id="PF25598">
    <property type="entry name" value="ARM_PUB"/>
    <property type="match status" value="1"/>
</dbReference>
<protein>
    <submittedName>
        <fullName evidence="6">Uncharacterized protein</fullName>
    </submittedName>
</protein>
<dbReference type="Proteomes" id="UP000596660">
    <property type="component" value="Unplaced"/>
</dbReference>
<evidence type="ECO:0000313" key="6">
    <source>
        <dbReference type="EnsemblPlants" id="AUR62038395-RA:cds"/>
    </source>
</evidence>
<dbReference type="InterPro" id="IPR053951">
    <property type="entry name" value="K_trans_N"/>
</dbReference>
<accession>A0A803N0B1</accession>
<feature type="repeat" description="ARM" evidence="3">
    <location>
        <begin position="154"/>
        <end position="195"/>
    </location>
</feature>
<dbReference type="InterPro" id="IPR011989">
    <property type="entry name" value="ARM-like"/>
</dbReference>
<evidence type="ECO:0000259" key="5">
    <source>
        <dbReference type="Pfam" id="PF25598"/>
    </source>
</evidence>
<dbReference type="Gramene" id="AUR62038395-RA">
    <property type="protein sequence ID" value="AUR62038395-RA:cds"/>
    <property type="gene ID" value="AUR62038395"/>
</dbReference>
<proteinExistence type="predicted"/>
<evidence type="ECO:0000256" key="3">
    <source>
        <dbReference type="PROSITE-ProRule" id="PRU00259"/>
    </source>
</evidence>
<evidence type="ECO:0000313" key="7">
    <source>
        <dbReference type="Proteomes" id="UP000596660"/>
    </source>
</evidence>
<organism evidence="6 7">
    <name type="scientific">Chenopodium quinoa</name>
    <name type="common">Quinoa</name>
    <dbReference type="NCBI Taxonomy" id="63459"/>
    <lineage>
        <taxon>Eukaryota</taxon>
        <taxon>Viridiplantae</taxon>
        <taxon>Streptophyta</taxon>
        <taxon>Embryophyta</taxon>
        <taxon>Tracheophyta</taxon>
        <taxon>Spermatophyta</taxon>
        <taxon>Magnoliopsida</taxon>
        <taxon>eudicotyledons</taxon>
        <taxon>Gunneridae</taxon>
        <taxon>Pentapetalae</taxon>
        <taxon>Caryophyllales</taxon>
        <taxon>Chenopodiaceae</taxon>
        <taxon>Chenopodioideae</taxon>
        <taxon>Atripliceae</taxon>
        <taxon>Chenopodium</taxon>
    </lineage>
</organism>
<dbReference type="Gene3D" id="1.25.10.10">
    <property type="entry name" value="Leucine-rich Repeat Variant"/>
    <property type="match status" value="2"/>
</dbReference>
<dbReference type="SUPFAM" id="SSF48371">
    <property type="entry name" value="ARM repeat"/>
    <property type="match status" value="1"/>
</dbReference>
<dbReference type="AlphaFoldDB" id="A0A803N0B1"/>
<name>A0A803N0B1_CHEQI</name>
<dbReference type="SMART" id="SM00185">
    <property type="entry name" value="ARM"/>
    <property type="match status" value="4"/>
</dbReference>
<dbReference type="PANTHER" id="PTHR23315">
    <property type="entry name" value="U BOX DOMAIN-CONTAINING"/>
    <property type="match status" value="1"/>
</dbReference>
<feature type="domain" description="K+ potassium transporter integral membrane" evidence="4">
    <location>
        <begin position="264"/>
        <end position="331"/>
    </location>
</feature>
<evidence type="ECO:0000256" key="2">
    <source>
        <dbReference type="ARBA" id="ARBA00022786"/>
    </source>
</evidence>
<evidence type="ECO:0000259" key="4">
    <source>
        <dbReference type="Pfam" id="PF02705"/>
    </source>
</evidence>
<reference evidence="6" key="1">
    <citation type="journal article" date="2017" name="Nature">
        <title>The genome of Chenopodium quinoa.</title>
        <authorList>
            <person name="Jarvis D.E."/>
            <person name="Ho Y.S."/>
            <person name="Lightfoot D.J."/>
            <person name="Schmoeckel S.M."/>
            <person name="Li B."/>
            <person name="Borm T.J.A."/>
            <person name="Ohyanagi H."/>
            <person name="Mineta K."/>
            <person name="Michell C.T."/>
            <person name="Saber N."/>
            <person name="Kharbatia N.M."/>
            <person name="Rupper R.R."/>
            <person name="Sharp A.R."/>
            <person name="Dally N."/>
            <person name="Boughton B.A."/>
            <person name="Woo Y.H."/>
            <person name="Gao G."/>
            <person name="Schijlen E.G.W.M."/>
            <person name="Guo X."/>
            <person name="Momin A.A."/>
            <person name="Negrao S."/>
            <person name="Al-Babili S."/>
            <person name="Gehring C."/>
            <person name="Roessner U."/>
            <person name="Jung C."/>
            <person name="Murphy K."/>
            <person name="Arold S.T."/>
            <person name="Gojobori T."/>
            <person name="van der Linden C.G."/>
            <person name="van Loo E.N."/>
            <person name="Jellen E.N."/>
            <person name="Maughan P.J."/>
            <person name="Tester M."/>
        </authorList>
    </citation>
    <scope>NUCLEOTIDE SEQUENCE [LARGE SCALE GENOMIC DNA]</scope>
    <source>
        <strain evidence="6">cv. PI 614886</strain>
    </source>
</reference>
<evidence type="ECO:0000256" key="1">
    <source>
        <dbReference type="ARBA" id="ARBA00022737"/>
    </source>
</evidence>
<keyword evidence="2" id="KW-0833">Ubl conjugation pathway</keyword>
<dbReference type="InterPro" id="IPR016024">
    <property type="entry name" value="ARM-type_fold"/>
</dbReference>
<keyword evidence="1" id="KW-0677">Repeat</keyword>
<dbReference type="PROSITE" id="PS50176">
    <property type="entry name" value="ARM_REPEAT"/>
    <property type="match status" value="2"/>
</dbReference>
<feature type="domain" description="U-box" evidence="5">
    <location>
        <begin position="40"/>
        <end position="254"/>
    </location>
</feature>
<feature type="repeat" description="ARM" evidence="3">
    <location>
        <begin position="70"/>
        <end position="107"/>
    </location>
</feature>